<feature type="domain" description="Sulfatase N-terminal" evidence="4">
    <location>
        <begin position="27"/>
        <end position="330"/>
    </location>
</feature>
<dbReference type="InterPro" id="IPR017850">
    <property type="entry name" value="Alkaline_phosphatase_core_sf"/>
</dbReference>
<evidence type="ECO:0000313" key="5">
    <source>
        <dbReference type="EMBL" id="APZ91148.1"/>
    </source>
</evidence>
<keyword evidence="3" id="KW-0732">Signal</keyword>
<dbReference type="AlphaFoldDB" id="A0A1P8WAQ7"/>
<dbReference type="Pfam" id="PF00884">
    <property type="entry name" value="Sulfatase"/>
    <property type="match status" value="1"/>
</dbReference>
<accession>A0A1P8WAQ7</accession>
<dbReference type="GO" id="GO:0047753">
    <property type="term" value="F:choline-sulfatase activity"/>
    <property type="evidence" value="ECO:0007669"/>
    <property type="project" value="UniProtKB-EC"/>
</dbReference>
<evidence type="ECO:0000256" key="1">
    <source>
        <dbReference type="ARBA" id="ARBA00008779"/>
    </source>
</evidence>
<evidence type="ECO:0000259" key="4">
    <source>
        <dbReference type="Pfam" id="PF00884"/>
    </source>
</evidence>
<keyword evidence="2 5" id="KW-0378">Hydrolase</keyword>
<dbReference type="InterPro" id="IPR050738">
    <property type="entry name" value="Sulfatase"/>
</dbReference>
<dbReference type="GO" id="GO:0004065">
    <property type="term" value="F:arylsulfatase activity"/>
    <property type="evidence" value="ECO:0007669"/>
    <property type="project" value="TreeGrafter"/>
</dbReference>
<dbReference type="SUPFAM" id="SSF53649">
    <property type="entry name" value="Alkaline phosphatase-like"/>
    <property type="match status" value="1"/>
</dbReference>
<dbReference type="STRING" id="1891926.Fuma_00734"/>
<dbReference type="EC" id="3.1.6.6" evidence="5"/>
<dbReference type="Gene3D" id="3.30.1120.10">
    <property type="match status" value="1"/>
</dbReference>
<feature type="chain" id="PRO_5013247367" evidence="3">
    <location>
        <begin position="24"/>
        <end position="482"/>
    </location>
</feature>
<dbReference type="InterPro" id="IPR000917">
    <property type="entry name" value="Sulfatase_N"/>
</dbReference>
<evidence type="ECO:0000313" key="6">
    <source>
        <dbReference type="Proteomes" id="UP000187735"/>
    </source>
</evidence>
<dbReference type="Proteomes" id="UP000187735">
    <property type="component" value="Chromosome"/>
</dbReference>
<evidence type="ECO:0000256" key="3">
    <source>
        <dbReference type="SAM" id="SignalP"/>
    </source>
</evidence>
<dbReference type="KEGG" id="fmr:Fuma_00734"/>
<proteinExistence type="inferred from homology"/>
<sequence precursor="true">MTPFSQRLVTVFFCLVAASHATAAVPPHIVLVMADDMGWGQTGYYNHPVLKTPNLDAMAANGLRFDRFYAGASNCSPTRATVMTGRTNDRTGVTNHGVPLRPQEFTIAQALQKAGYETAHFGKWHLNGMRGPGAPILKDDIRSPGMFGFDKWLSVTNFFDRDPILSRAGEFEEFRGDSSEIVIDEALKFISRNANQSKPSFTVVWFGTPHSPFVADRDDRSHFQELDDASANHYGELVAMDRSIGTLRQRLRELKIADDTLFWFCSDNGGLPRIKPETVGGLRGFKNTVYEGGLRVPAIIEWPNGIDTPRITTYPSSTLDIFPTLIDIVGAAPSPLPQDGISLKPLLSIDLKQRPQPIGVRHTGRMALIDNDYKLLSLPPAAAKKGKQSKADGPTFELYNVTKDHKETHNLLEELPAVAARMKAALAEWNESVERSVAGLDYPEGKVVPLDPGPRSWPELDEYSEYRDAWRDRPEFKRYIKP</sequence>
<gene>
    <name evidence="5" type="primary">betC_2</name>
    <name evidence="5" type="ORF">Fuma_00734</name>
</gene>
<organism evidence="5 6">
    <name type="scientific">Fuerstiella marisgermanici</name>
    <dbReference type="NCBI Taxonomy" id="1891926"/>
    <lineage>
        <taxon>Bacteria</taxon>
        <taxon>Pseudomonadati</taxon>
        <taxon>Planctomycetota</taxon>
        <taxon>Planctomycetia</taxon>
        <taxon>Planctomycetales</taxon>
        <taxon>Planctomycetaceae</taxon>
        <taxon>Fuerstiella</taxon>
    </lineage>
</organism>
<comment type="similarity">
    <text evidence="1">Belongs to the sulfatase family.</text>
</comment>
<dbReference type="OrthoDB" id="9783154at2"/>
<keyword evidence="6" id="KW-1185">Reference proteome</keyword>
<dbReference type="Gene3D" id="3.40.720.10">
    <property type="entry name" value="Alkaline Phosphatase, subunit A"/>
    <property type="match status" value="1"/>
</dbReference>
<evidence type="ECO:0000256" key="2">
    <source>
        <dbReference type="ARBA" id="ARBA00022801"/>
    </source>
</evidence>
<dbReference type="PANTHER" id="PTHR42693">
    <property type="entry name" value="ARYLSULFATASE FAMILY MEMBER"/>
    <property type="match status" value="1"/>
</dbReference>
<name>A0A1P8WAQ7_9PLAN</name>
<feature type="signal peptide" evidence="3">
    <location>
        <begin position="1"/>
        <end position="23"/>
    </location>
</feature>
<dbReference type="PANTHER" id="PTHR42693:SF53">
    <property type="entry name" value="ENDO-4-O-SULFATASE"/>
    <property type="match status" value="1"/>
</dbReference>
<dbReference type="RefSeq" id="WP_077022953.1">
    <property type="nucleotide sequence ID" value="NZ_CP017641.1"/>
</dbReference>
<dbReference type="EMBL" id="CP017641">
    <property type="protein sequence ID" value="APZ91148.1"/>
    <property type="molecule type" value="Genomic_DNA"/>
</dbReference>
<protein>
    <submittedName>
        <fullName evidence="5">Choline-sulfatase</fullName>
        <ecNumber evidence="5">3.1.6.6</ecNumber>
    </submittedName>
</protein>
<reference evidence="5 6" key="1">
    <citation type="journal article" date="2016" name="Front. Microbiol.">
        <title>Fuerstia marisgermanicae gen. nov., sp. nov., an Unusual Member of the Phylum Planctomycetes from the German Wadden Sea.</title>
        <authorList>
            <person name="Kohn T."/>
            <person name="Heuer A."/>
            <person name="Jogler M."/>
            <person name="Vollmers J."/>
            <person name="Boedeker C."/>
            <person name="Bunk B."/>
            <person name="Rast P."/>
            <person name="Borchert D."/>
            <person name="Glockner I."/>
            <person name="Freese H.M."/>
            <person name="Klenk H.P."/>
            <person name="Overmann J."/>
            <person name="Kaster A.K."/>
            <person name="Rohde M."/>
            <person name="Wiegand S."/>
            <person name="Jogler C."/>
        </authorList>
    </citation>
    <scope>NUCLEOTIDE SEQUENCE [LARGE SCALE GENOMIC DNA]</scope>
    <source>
        <strain evidence="5 6">NH11</strain>
    </source>
</reference>